<dbReference type="AlphaFoldDB" id="A0A7G2CNK9"/>
<dbReference type="GO" id="GO:0007018">
    <property type="term" value="P:microtubule-based movement"/>
    <property type="evidence" value="ECO:0007669"/>
    <property type="project" value="InterPro"/>
</dbReference>
<dbReference type="GO" id="GO:0005871">
    <property type="term" value="C:kinesin complex"/>
    <property type="evidence" value="ECO:0007669"/>
    <property type="project" value="TreeGrafter"/>
</dbReference>
<dbReference type="Proteomes" id="UP000515908">
    <property type="component" value="Chromosome 17"/>
</dbReference>
<dbReference type="Gene3D" id="3.40.850.10">
    <property type="entry name" value="Kinesin motor domain"/>
    <property type="match status" value="1"/>
</dbReference>
<dbReference type="OrthoDB" id="3176171at2759"/>
<evidence type="ECO:0000313" key="4">
    <source>
        <dbReference type="EMBL" id="CAD2220521.1"/>
    </source>
</evidence>
<dbReference type="SUPFAM" id="SSF52540">
    <property type="entry name" value="P-loop containing nucleoside triphosphate hydrolases"/>
    <property type="match status" value="1"/>
</dbReference>
<dbReference type="EMBL" id="LR877161">
    <property type="protein sequence ID" value="CAD2220521.1"/>
    <property type="molecule type" value="Genomic_DNA"/>
</dbReference>
<evidence type="ECO:0000259" key="3">
    <source>
        <dbReference type="PROSITE" id="PS50067"/>
    </source>
</evidence>
<dbReference type="PANTHER" id="PTHR24115:SF546">
    <property type="entry name" value="KINESIN-LIKE PROTEIN KIF14"/>
    <property type="match status" value="1"/>
</dbReference>
<dbReference type="GO" id="GO:0008017">
    <property type="term" value="F:microtubule binding"/>
    <property type="evidence" value="ECO:0007669"/>
    <property type="project" value="InterPro"/>
</dbReference>
<dbReference type="GO" id="GO:0016887">
    <property type="term" value="F:ATP hydrolysis activity"/>
    <property type="evidence" value="ECO:0007669"/>
    <property type="project" value="TreeGrafter"/>
</dbReference>
<evidence type="ECO:0000256" key="1">
    <source>
        <dbReference type="PROSITE-ProRule" id="PRU00283"/>
    </source>
</evidence>
<reference evidence="4 5" key="1">
    <citation type="submission" date="2020-08" db="EMBL/GenBank/DDBJ databases">
        <authorList>
            <person name="Newling K."/>
            <person name="Davey J."/>
            <person name="Forrester S."/>
        </authorList>
    </citation>
    <scope>NUCLEOTIDE SEQUENCE [LARGE SCALE GENOMIC DNA]</scope>
    <source>
        <strain evidence="5">Crithidia deanei Carvalho (ATCC PRA-265)</strain>
    </source>
</reference>
<dbReference type="PANTHER" id="PTHR24115">
    <property type="entry name" value="KINESIN-RELATED"/>
    <property type="match status" value="1"/>
</dbReference>
<accession>A0A7G2CNK9</accession>
<dbReference type="InterPro" id="IPR036961">
    <property type="entry name" value="Kinesin_motor_dom_sf"/>
</dbReference>
<dbReference type="GO" id="GO:0005874">
    <property type="term" value="C:microtubule"/>
    <property type="evidence" value="ECO:0007669"/>
    <property type="project" value="TreeGrafter"/>
</dbReference>
<dbReference type="VEuPathDB" id="TriTrypDB:ADEAN_000804300"/>
<sequence length="191" mass="21611">MKKEKERRSMELKNINTSLLSLKKVIHELHKLSTKKSGRNAPLGHVPFKDSTLTTLLEPYMLPDSNGQSHILMLLCCSTKQRDFFETVSTLRLGQEAADIQPSACLASLPYLQSQRLRAEEQELLQLLKENKQKRGLSGRRSSSVDIRKTQPSTAADGAERKFARTASAPLPPRRPSDIEISRKEQDQIQF</sequence>
<comment type="similarity">
    <text evidence="1">Belongs to the TRAFAC class myosin-kinesin ATPase superfamily. Kinesin family.</text>
</comment>
<dbReference type="InterPro" id="IPR001752">
    <property type="entry name" value="Kinesin_motor_dom"/>
</dbReference>
<dbReference type="GO" id="GO:0003777">
    <property type="term" value="F:microtubule motor activity"/>
    <property type="evidence" value="ECO:0007669"/>
    <property type="project" value="InterPro"/>
</dbReference>
<dbReference type="InterPro" id="IPR027417">
    <property type="entry name" value="P-loop_NTPase"/>
</dbReference>
<evidence type="ECO:0000256" key="2">
    <source>
        <dbReference type="SAM" id="MobiDB-lite"/>
    </source>
</evidence>
<dbReference type="Pfam" id="PF00225">
    <property type="entry name" value="Kinesin"/>
    <property type="match status" value="1"/>
</dbReference>
<gene>
    <name evidence="4" type="ORF">ADEAN_000804300</name>
</gene>
<feature type="compositionally biased region" description="Basic and acidic residues" evidence="2">
    <location>
        <begin position="175"/>
        <end position="191"/>
    </location>
</feature>
<feature type="region of interest" description="Disordered" evidence="2">
    <location>
        <begin position="132"/>
        <end position="191"/>
    </location>
</feature>
<proteinExistence type="inferred from homology"/>
<dbReference type="PROSITE" id="PS50067">
    <property type="entry name" value="KINESIN_MOTOR_2"/>
    <property type="match status" value="1"/>
</dbReference>
<dbReference type="GO" id="GO:0005524">
    <property type="term" value="F:ATP binding"/>
    <property type="evidence" value="ECO:0007669"/>
    <property type="project" value="InterPro"/>
</dbReference>
<name>A0A7G2CNK9_9TRYP</name>
<protein>
    <submittedName>
        <fullName evidence="4">Kinesin motor domain containing protein, putative</fullName>
    </submittedName>
</protein>
<organism evidence="4 5">
    <name type="scientific">Angomonas deanei</name>
    <dbReference type="NCBI Taxonomy" id="59799"/>
    <lineage>
        <taxon>Eukaryota</taxon>
        <taxon>Discoba</taxon>
        <taxon>Euglenozoa</taxon>
        <taxon>Kinetoplastea</taxon>
        <taxon>Metakinetoplastina</taxon>
        <taxon>Trypanosomatida</taxon>
        <taxon>Trypanosomatidae</taxon>
        <taxon>Strigomonadinae</taxon>
        <taxon>Angomonas</taxon>
    </lineage>
</organism>
<comment type="caution">
    <text evidence="1">Lacks conserved residue(s) required for the propagation of feature annotation.</text>
</comment>
<feature type="compositionally biased region" description="Polar residues" evidence="2">
    <location>
        <begin position="140"/>
        <end position="154"/>
    </location>
</feature>
<feature type="domain" description="Kinesin motor" evidence="3">
    <location>
        <begin position="1"/>
        <end position="100"/>
    </location>
</feature>
<dbReference type="InterPro" id="IPR027640">
    <property type="entry name" value="Kinesin-like_fam"/>
</dbReference>
<keyword evidence="5" id="KW-1185">Reference proteome</keyword>
<evidence type="ECO:0000313" key="5">
    <source>
        <dbReference type="Proteomes" id="UP000515908"/>
    </source>
</evidence>